<evidence type="ECO:0000313" key="2">
    <source>
        <dbReference type="Proteomes" id="UP000541444"/>
    </source>
</evidence>
<gene>
    <name evidence="1" type="ORF">GIB67_007506</name>
</gene>
<accession>A0A7J7LW54</accession>
<proteinExistence type="predicted"/>
<reference evidence="1 2" key="1">
    <citation type="journal article" date="2020" name="IScience">
        <title>Genome Sequencing of the Endangered Kingdonia uniflora (Circaeasteraceae, Ranunculales) Reveals Potential Mechanisms of Evolutionary Specialization.</title>
        <authorList>
            <person name="Sun Y."/>
            <person name="Deng T."/>
            <person name="Zhang A."/>
            <person name="Moore M.J."/>
            <person name="Landis J.B."/>
            <person name="Lin N."/>
            <person name="Zhang H."/>
            <person name="Zhang X."/>
            <person name="Huang J."/>
            <person name="Zhang X."/>
            <person name="Sun H."/>
            <person name="Wang H."/>
        </authorList>
    </citation>
    <scope>NUCLEOTIDE SEQUENCE [LARGE SCALE GENOMIC DNA]</scope>
    <source>
        <strain evidence="1">TB1705</strain>
        <tissue evidence="1">Leaf</tissue>
    </source>
</reference>
<dbReference type="Proteomes" id="UP000541444">
    <property type="component" value="Unassembled WGS sequence"/>
</dbReference>
<sequence>MRHKSLPNNLVITLDGLWSKGRHMGPRGIQFPRATTSTINVPTGYNFFAMTEGMRKLTLDMKLDLQAQHIHDENRITHLTANLRRAKGRLSQLNEYLMNKGLKSNGKMTKVKQELLKRGLHIGGVRGGGVSGEGHMKVRPLFPDDQNVPGDLLTPLERSVSSSVTSTGESLLKLTGVSGVAGVDVPGLEFDVCFIHTLRANVSGCWSCNIFQH</sequence>
<organism evidence="1 2">
    <name type="scientific">Kingdonia uniflora</name>
    <dbReference type="NCBI Taxonomy" id="39325"/>
    <lineage>
        <taxon>Eukaryota</taxon>
        <taxon>Viridiplantae</taxon>
        <taxon>Streptophyta</taxon>
        <taxon>Embryophyta</taxon>
        <taxon>Tracheophyta</taxon>
        <taxon>Spermatophyta</taxon>
        <taxon>Magnoliopsida</taxon>
        <taxon>Ranunculales</taxon>
        <taxon>Circaeasteraceae</taxon>
        <taxon>Kingdonia</taxon>
    </lineage>
</organism>
<dbReference type="AlphaFoldDB" id="A0A7J7LW54"/>
<comment type="caution">
    <text evidence="1">The sequence shown here is derived from an EMBL/GenBank/DDBJ whole genome shotgun (WGS) entry which is preliminary data.</text>
</comment>
<protein>
    <submittedName>
        <fullName evidence="1">Uncharacterized protein</fullName>
    </submittedName>
</protein>
<keyword evidence="2" id="KW-1185">Reference proteome</keyword>
<name>A0A7J7LW54_9MAGN</name>
<dbReference type="EMBL" id="JACGCM010001956">
    <property type="protein sequence ID" value="KAF6146792.1"/>
    <property type="molecule type" value="Genomic_DNA"/>
</dbReference>
<evidence type="ECO:0000313" key="1">
    <source>
        <dbReference type="EMBL" id="KAF6146792.1"/>
    </source>
</evidence>